<dbReference type="RefSeq" id="WP_379811979.1">
    <property type="nucleotide sequence ID" value="NZ_JBHUPC010000013.1"/>
</dbReference>
<dbReference type="PROSITE" id="PS51257">
    <property type="entry name" value="PROKAR_LIPOPROTEIN"/>
    <property type="match status" value="1"/>
</dbReference>
<gene>
    <name evidence="1" type="ORF">ACFS5J_09950</name>
</gene>
<accession>A0ABW5YMZ8</accession>
<organism evidence="1 2">
    <name type="scientific">Flavobacterium chuncheonense</name>
    <dbReference type="NCBI Taxonomy" id="2026653"/>
    <lineage>
        <taxon>Bacteria</taxon>
        <taxon>Pseudomonadati</taxon>
        <taxon>Bacteroidota</taxon>
        <taxon>Flavobacteriia</taxon>
        <taxon>Flavobacteriales</taxon>
        <taxon>Flavobacteriaceae</taxon>
        <taxon>Flavobacterium</taxon>
    </lineage>
</organism>
<protein>
    <submittedName>
        <fullName evidence="1">Gliding motility protein</fullName>
    </submittedName>
</protein>
<dbReference type="InterPro" id="IPR011990">
    <property type="entry name" value="TPR-like_helical_dom_sf"/>
</dbReference>
<dbReference type="EMBL" id="JBHUPC010000013">
    <property type="protein sequence ID" value="MFD2892335.1"/>
    <property type="molecule type" value="Genomic_DNA"/>
</dbReference>
<name>A0ABW5YMZ8_9FLAO</name>
<proteinExistence type="predicted"/>
<evidence type="ECO:0000313" key="1">
    <source>
        <dbReference type="EMBL" id="MFD2892335.1"/>
    </source>
</evidence>
<reference evidence="2" key="1">
    <citation type="journal article" date="2019" name="Int. J. Syst. Evol. Microbiol.">
        <title>The Global Catalogue of Microorganisms (GCM) 10K type strain sequencing project: providing services to taxonomists for standard genome sequencing and annotation.</title>
        <authorList>
            <consortium name="The Broad Institute Genomics Platform"/>
            <consortium name="The Broad Institute Genome Sequencing Center for Infectious Disease"/>
            <person name="Wu L."/>
            <person name="Ma J."/>
        </authorList>
    </citation>
    <scope>NUCLEOTIDE SEQUENCE [LARGE SCALE GENOMIC DNA]</scope>
    <source>
        <strain evidence="2">KCTC 22671</strain>
    </source>
</reference>
<comment type="caution">
    <text evidence="1">The sequence shown here is derived from an EMBL/GenBank/DDBJ whole genome shotgun (WGS) entry which is preliminary data.</text>
</comment>
<dbReference type="InterPro" id="IPR019734">
    <property type="entry name" value="TPR_rpt"/>
</dbReference>
<dbReference type="Proteomes" id="UP001597534">
    <property type="component" value="Unassembled WGS sequence"/>
</dbReference>
<dbReference type="Pfam" id="PF13181">
    <property type="entry name" value="TPR_8"/>
    <property type="match status" value="1"/>
</dbReference>
<dbReference type="Gene3D" id="1.25.40.10">
    <property type="entry name" value="Tetratricopeptide repeat domain"/>
    <property type="match status" value="3"/>
</dbReference>
<keyword evidence="2" id="KW-1185">Reference proteome</keyword>
<evidence type="ECO:0000313" key="2">
    <source>
        <dbReference type="Proteomes" id="UP001597534"/>
    </source>
</evidence>
<sequence>MNNKTLKYISISGFFLFLIACSAKKDKFVNRNFHAVTTEYNVLYNGNLALENGVAELVKTYQDNFWEVLPVERMSSVEKGMLPGKQKNADFERAEEKAVKAIQKHSMNIGGTERNPQMDEAYLLLAKARYYDNRFIPSLEALNYILYKYPQSDKIYHAKVWREKVNIRIENNEIAIQNLKKLLTNNLIEGQDLADANAMLSQAYMNVGANDSAISTLKIAKENTKKNEEKARYAFILGQLYESFEYSDSAFVAYQEIIDMKRKAPRRYTIQAHAKQASQFDYANGDTLVFLEKFDKLIKDRENRPYLDVLYFQKGLFYDKLGKQELAKQNYNKSIRSFSEDNYLIASDYRNTAEIHFKSAEYKTAGMYYDSTMMRMDDRSREFRRIKKKRDNLEDVIRYEDIAQQNDSILAVVAMSQPDRVAFYERYIADLKVEDERKAKAAAELAEKEANKLLNASSNPGMPTSNAIAGKGMLPPSSLDPSQSTFYFYNPVTVSYGKNEFQKRWGKKQLEENWRMAKSSNTDNIDLNTDVVVENDSVATPDLDPRYSVDFYLSQIPTDEKVIDTLAIDRNFAYYQLGLIYKEKFKEYELAASRLETLLKNNPEERLVLPAKYNLYKIYEMIDPAKAQYYKNDIISNYPESRYAQILLNPSSGLSDNDNPEVVYKALYRLYEENHLREAYEEVNARIDQYLGDEALPKFEMLKASITGRLEGVEAYKKALTYVSLSYPNNEEGKTAEQILQRDVPKLEVLNFNPNEGSSYKIVFTKNVTANENKDELVKKLELYLKDRHSDDLKMSFDIYTMQEDFIVLHGFATKEVAAATVSLLNEYKDYKVKDKAYIISTEDYKVVQIKKQFEEWLKLNN</sequence>
<dbReference type="SUPFAM" id="SSF48452">
    <property type="entry name" value="TPR-like"/>
    <property type="match status" value="1"/>
</dbReference>